<dbReference type="OMA" id="YYPWNSG"/>
<evidence type="ECO:0000313" key="3">
    <source>
        <dbReference type="Proteomes" id="UP000243498"/>
    </source>
</evidence>
<dbReference type="Proteomes" id="UP000243498">
    <property type="component" value="Unassembled WGS sequence"/>
</dbReference>
<name>A0A166WM86_METRR</name>
<feature type="chain" id="PRO_5007881888" evidence="1">
    <location>
        <begin position="19"/>
        <end position="242"/>
    </location>
</feature>
<protein>
    <submittedName>
        <fullName evidence="2">Uncharacterized protein</fullName>
    </submittedName>
</protein>
<dbReference type="OrthoDB" id="5576763at2759"/>
<dbReference type="EMBL" id="AZHC01000047">
    <property type="protein sequence ID" value="OAA34882.1"/>
    <property type="molecule type" value="Genomic_DNA"/>
</dbReference>
<evidence type="ECO:0000313" key="2">
    <source>
        <dbReference type="EMBL" id="OAA34882.1"/>
    </source>
</evidence>
<dbReference type="AlphaFoldDB" id="A0A166WM86"/>
<organism evidence="2 3">
    <name type="scientific">Metarhizium rileyi (strain RCEF 4871)</name>
    <name type="common">Nomuraea rileyi</name>
    <dbReference type="NCBI Taxonomy" id="1649241"/>
    <lineage>
        <taxon>Eukaryota</taxon>
        <taxon>Fungi</taxon>
        <taxon>Dikarya</taxon>
        <taxon>Ascomycota</taxon>
        <taxon>Pezizomycotina</taxon>
        <taxon>Sordariomycetes</taxon>
        <taxon>Hypocreomycetidae</taxon>
        <taxon>Hypocreales</taxon>
        <taxon>Clavicipitaceae</taxon>
        <taxon>Metarhizium</taxon>
    </lineage>
</organism>
<proteinExistence type="predicted"/>
<evidence type="ECO:0000256" key="1">
    <source>
        <dbReference type="SAM" id="SignalP"/>
    </source>
</evidence>
<comment type="caution">
    <text evidence="2">The sequence shown here is derived from an EMBL/GenBank/DDBJ whole genome shotgun (WGS) entry which is preliminary data.</text>
</comment>
<feature type="signal peptide" evidence="1">
    <location>
        <begin position="1"/>
        <end position="18"/>
    </location>
</feature>
<accession>A0A166WM86</accession>
<reference evidence="2 3" key="1">
    <citation type="journal article" date="2016" name="Genome Biol. Evol.">
        <title>Divergent and convergent evolution of fungal pathogenicity.</title>
        <authorList>
            <person name="Shang Y."/>
            <person name="Xiao G."/>
            <person name="Zheng P."/>
            <person name="Cen K."/>
            <person name="Zhan S."/>
            <person name="Wang C."/>
        </authorList>
    </citation>
    <scope>NUCLEOTIDE SEQUENCE [LARGE SCALE GENOMIC DNA]</scope>
    <source>
        <strain evidence="2 3">RCEF 4871</strain>
    </source>
</reference>
<sequence>MKYSLISAAVLAPQLGFALVGNTWSFSGKPAGGLKDVTFGFNMAGASHKSGYYVAQQFKFQGITSVGYCGVQNRPNAKGKSVVHAAFSSFQKGATSKDPNCSDGADGGAGVSCSVEFNGDYAATYNIVVKRTTGRTWTGTIVNTATGQQTHVGTYTLPSGAGGIEPSQMGFVEYYPWNSGSHKCSDLPKIGVTMYKPTSKTAGAGTGSIGKPYEYGDCVGKVDFSTAQVSNGYKIDVGFRGV</sequence>
<dbReference type="STRING" id="1081105.A0A166WM86"/>
<keyword evidence="1" id="KW-0732">Signal</keyword>
<keyword evidence="3" id="KW-1185">Reference proteome</keyword>
<gene>
    <name evidence="2" type="ORF">NOR_08268</name>
</gene>